<dbReference type="VEuPathDB" id="VectorBase:AALB20_028630"/>
<evidence type="ECO:0000256" key="4">
    <source>
        <dbReference type="ARBA" id="ARBA00022729"/>
    </source>
</evidence>
<comment type="subcellular location">
    <subcellularLocation>
        <location evidence="1">Secreted</location>
    </subcellularLocation>
</comment>
<keyword evidence="8" id="KW-1185">Reference proteome</keyword>
<evidence type="ECO:0000256" key="3">
    <source>
        <dbReference type="ARBA" id="ARBA00022525"/>
    </source>
</evidence>
<evidence type="ECO:0000313" key="8">
    <source>
        <dbReference type="Proteomes" id="UP000069272"/>
    </source>
</evidence>
<proteinExistence type="inferred from homology"/>
<dbReference type="SUPFAM" id="SSF81296">
    <property type="entry name" value="E set domains"/>
    <property type="match status" value="2"/>
</dbReference>
<keyword evidence="3" id="KW-0964">Secreted</keyword>
<organism evidence="7 8">
    <name type="scientific">Anopheles albimanus</name>
    <name type="common">New world malaria mosquito</name>
    <dbReference type="NCBI Taxonomy" id="7167"/>
    <lineage>
        <taxon>Eukaryota</taxon>
        <taxon>Metazoa</taxon>
        <taxon>Ecdysozoa</taxon>
        <taxon>Arthropoda</taxon>
        <taxon>Hexapoda</taxon>
        <taxon>Insecta</taxon>
        <taxon>Pterygota</taxon>
        <taxon>Neoptera</taxon>
        <taxon>Endopterygota</taxon>
        <taxon>Diptera</taxon>
        <taxon>Nematocera</taxon>
        <taxon>Culicoidea</taxon>
        <taxon>Culicidae</taxon>
        <taxon>Anophelinae</taxon>
        <taxon>Anopheles</taxon>
    </lineage>
</organism>
<keyword evidence="5" id="KW-1015">Disulfide bond</keyword>
<dbReference type="EnsemblMetazoa" id="AALB008981-RA">
    <property type="protein sequence ID" value="AALB008981-PA"/>
    <property type="gene ID" value="AALB008981"/>
</dbReference>
<comment type="similarity">
    <text evidence="2">Belongs to the NPC2 family.</text>
</comment>
<dbReference type="Proteomes" id="UP000069272">
    <property type="component" value="Chromosome 2R"/>
</dbReference>
<sequence length="241" mass="26232">MKRGTSVTVNAEFTSNGASTDSVLKHEAHFVLNGVKTKATITPTTCDSAICPLKGELGLLFSADIYVNPELPPINGKLRWELRNKLGETLLCYQLPQFELSVKIELYCLVPARRRSGTDGTLPTAVDVPGCKSTPCELPKGHDAKVLVDFTASKQLTTLRPEVRASFGGLTVPFVLPNDRQDACKWLIGAQCPLSPQEDVTYELQLPVLSSYPSLSLTVELKLLDQSNDIVTCFQLAANVV</sequence>
<dbReference type="STRING" id="7167.A0A182FR08"/>
<dbReference type="InterPro" id="IPR003172">
    <property type="entry name" value="ML_dom"/>
</dbReference>
<dbReference type="GO" id="GO:0005576">
    <property type="term" value="C:extracellular region"/>
    <property type="evidence" value="ECO:0007669"/>
    <property type="project" value="UniProtKB-SubCell"/>
</dbReference>
<evidence type="ECO:0000313" key="7">
    <source>
        <dbReference type="EnsemblMetazoa" id="AALB008981-PA"/>
    </source>
</evidence>
<reference evidence="7" key="2">
    <citation type="submission" date="2022-08" db="UniProtKB">
        <authorList>
            <consortium name="EnsemblMetazoa"/>
        </authorList>
    </citation>
    <scope>IDENTIFICATION</scope>
    <source>
        <strain evidence="7">STECLA/ALBI9_A</strain>
    </source>
</reference>
<evidence type="ECO:0000256" key="5">
    <source>
        <dbReference type="ARBA" id="ARBA00023157"/>
    </source>
</evidence>
<dbReference type="GO" id="GO:0032367">
    <property type="term" value="P:intracellular cholesterol transport"/>
    <property type="evidence" value="ECO:0007669"/>
    <property type="project" value="InterPro"/>
</dbReference>
<dbReference type="InterPro" id="IPR014756">
    <property type="entry name" value="Ig_E-set"/>
</dbReference>
<dbReference type="VEuPathDB" id="VectorBase:AALB017558"/>
<dbReference type="FunFam" id="2.60.40.770:FF:000001">
    <property type="entry name" value="NPC intracellular cholesterol transporter 2"/>
    <property type="match status" value="1"/>
</dbReference>
<evidence type="ECO:0000256" key="1">
    <source>
        <dbReference type="ARBA" id="ARBA00004613"/>
    </source>
</evidence>
<reference evidence="7 8" key="1">
    <citation type="journal article" date="2017" name="G3 (Bethesda)">
        <title>The Physical Genome Mapping of Anopheles albimanus Corrected Scaffold Misassemblies and Identified Interarm Rearrangements in Genus Anopheles.</title>
        <authorList>
            <person name="Artemov G.N."/>
            <person name="Peery A.N."/>
            <person name="Jiang X."/>
            <person name="Tu Z."/>
            <person name="Stegniy V.N."/>
            <person name="Sharakhova M.V."/>
            <person name="Sharakhov I.V."/>
        </authorList>
    </citation>
    <scope>NUCLEOTIDE SEQUENCE [LARGE SCALE GENOMIC DNA]</scope>
    <source>
        <strain evidence="7 8">ALBI9_A</strain>
    </source>
</reference>
<dbReference type="VEuPathDB" id="VectorBase:AALB20_034016"/>
<dbReference type="Pfam" id="PF02221">
    <property type="entry name" value="E1_DerP2_DerF2"/>
    <property type="match status" value="2"/>
</dbReference>
<dbReference type="CDD" id="cd00916">
    <property type="entry name" value="Npc2_like"/>
    <property type="match status" value="1"/>
</dbReference>
<dbReference type="AlphaFoldDB" id="A0A182FR08"/>
<evidence type="ECO:0000256" key="2">
    <source>
        <dbReference type="ARBA" id="ARBA00006370"/>
    </source>
</evidence>
<dbReference type="GO" id="GO:0032934">
    <property type="term" value="F:sterol binding"/>
    <property type="evidence" value="ECO:0007669"/>
    <property type="project" value="InterPro"/>
</dbReference>
<protein>
    <recommendedName>
        <fullName evidence="6">MD-2-related lipid-recognition domain-containing protein</fullName>
    </recommendedName>
</protein>
<dbReference type="InterPro" id="IPR039670">
    <property type="entry name" value="NPC2-like"/>
</dbReference>
<evidence type="ECO:0000259" key="6">
    <source>
        <dbReference type="SMART" id="SM00737"/>
    </source>
</evidence>
<feature type="domain" description="MD-2-related lipid-recognition" evidence="6">
    <location>
        <begin position="107"/>
        <end position="238"/>
    </location>
</feature>
<dbReference type="SMART" id="SM00737">
    <property type="entry name" value="ML"/>
    <property type="match status" value="1"/>
</dbReference>
<dbReference type="PANTHER" id="PTHR11306">
    <property type="entry name" value="NIEMANN PICK TYPE C2 PROTEIN NPC2-RELATED"/>
    <property type="match status" value="1"/>
</dbReference>
<name>A0A182FR08_ANOAL</name>
<dbReference type="PANTHER" id="PTHR11306:SF36">
    <property type="entry name" value="NIEMANN-PICK TYPE C-2C-RELATED"/>
    <property type="match status" value="1"/>
</dbReference>
<dbReference type="Gene3D" id="2.60.40.770">
    <property type="match status" value="2"/>
</dbReference>
<dbReference type="VEuPathDB" id="VectorBase:AALB017559"/>
<accession>A0A182FR08</accession>
<keyword evidence="4" id="KW-0732">Signal</keyword>
<dbReference type="InterPro" id="IPR033916">
    <property type="entry name" value="ML_Npc2-like"/>
</dbReference>